<gene>
    <name evidence="1" type="ORF">DB30_03578</name>
</gene>
<comment type="caution">
    <text evidence="1">The sequence shown here is derived from an EMBL/GenBank/DDBJ whole genome shotgun (WGS) entry which is preliminary data.</text>
</comment>
<proteinExistence type="predicted"/>
<dbReference type="Proteomes" id="UP000031599">
    <property type="component" value="Unassembled WGS sequence"/>
</dbReference>
<dbReference type="AlphaFoldDB" id="A0A0C2CUD7"/>
<name>A0A0C2CUD7_9BACT</name>
<organism evidence="1 2">
    <name type="scientific">Enhygromyxa salina</name>
    <dbReference type="NCBI Taxonomy" id="215803"/>
    <lineage>
        <taxon>Bacteria</taxon>
        <taxon>Pseudomonadati</taxon>
        <taxon>Myxococcota</taxon>
        <taxon>Polyangia</taxon>
        <taxon>Nannocystales</taxon>
        <taxon>Nannocystaceae</taxon>
        <taxon>Enhygromyxa</taxon>
    </lineage>
</organism>
<accession>A0A0C2CUD7</accession>
<protein>
    <submittedName>
        <fullName evidence="1">Uncharacterized protein</fullName>
    </submittedName>
</protein>
<sequence length="46" mass="5166">MLEVRGVALQTNEVAQIRGCDRLETLERWAKLAREVNAGGQLFEHG</sequence>
<evidence type="ECO:0000313" key="2">
    <source>
        <dbReference type="Proteomes" id="UP000031599"/>
    </source>
</evidence>
<reference evidence="1 2" key="1">
    <citation type="submission" date="2014-12" db="EMBL/GenBank/DDBJ databases">
        <title>Genome assembly of Enhygromyxa salina DSM 15201.</title>
        <authorList>
            <person name="Sharma G."/>
            <person name="Subramanian S."/>
        </authorList>
    </citation>
    <scope>NUCLEOTIDE SEQUENCE [LARGE SCALE GENOMIC DNA]</scope>
    <source>
        <strain evidence="1 2">DSM 15201</strain>
    </source>
</reference>
<dbReference type="EMBL" id="JMCC02000282">
    <property type="protein sequence ID" value="KIG11517.1"/>
    <property type="molecule type" value="Genomic_DNA"/>
</dbReference>
<evidence type="ECO:0000313" key="1">
    <source>
        <dbReference type="EMBL" id="KIG11517.1"/>
    </source>
</evidence>